<keyword evidence="3" id="KW-0012">Acyltransferase</keyword>
<keyword evidence="7" id="KW-1185">Reference proteome</keyword>
<sequence>MGWKSSTFVHLLYFLSILLGGFFINIIQALLFFTLKQINKDLYHKINYYLTYGVQTLLVFLVDWWCKVELRLHMDDETNKEFGRKHALITLNHTYEVDMFTGWLVAERTGILGATKGVTKKSLAYLPTIGWTWRCSDYIVVNRNFDKDKEVIQKTCNILGDYPFPTWMAVFPEGTRFTATKHAASMEFAQKSGIPTLKRHLIPRTRGFVQLVQSLKGKYPVLYDYTISYNKKEGAEPRFYDILCGKPMICEIYIRQFNFEDLPDDDEGISEWLQQLFREKDELLDSYINTGSFTAENTHPAHPVFVPERRPYSLLNTGAWAIVMLYLLVVGAATMIKSGVIGVVVLILGTALAFYGLQVMISLTRVDKASQYGISSHKNSSHKNK</sequence>
<evidence type="ECO:0000256" key="1">
    <source>
        <dbReference type="ARBA" id="ARBA00008655"/>
    </source>
</evidence>
<dbReference type="InterPro" id="IPR002123">
    <property type="entry name" value="Plipid/glycerol_acylTrfase"/>
</dbReference>
<dbReference type="PANTHER" id="PTHR10983">
    <property type="entry name" value="1-ACYLGLYCEROL-3-PHOSPHATE ACYLTRANSFERASE-RELATED"/>
    <property type="match status" value="1"/>
</dbReference>
<comment type="caution">
    <text evidence="6">The sequence shown here is derived from an EMBL/GenBank/DDBJ whole genome shotgun (WGS) entry which is preliminary data.</text>
</comment>
<comment type="similarity">
    <text evidence="1">Belongs to the 1-acyl-sn-glycerol-3-phosphate acyltransferase family.</text>
</comment>
<dbReference type="AlphaFoldDB" id="A0AAV2QR59"/>
<feature type="domain" description="Phospholipid/glycerol acyltransferase" evidence="5">
    <location>
        <begin position="87"/>
        <end position="209"/>
    </location>
</feature>
<proteinExistence type="inferred from homology"/>
<name>A0AAV2QR59_MEGNR</name>
<feature type="transmembrane region" description="Helical" evidence="4">
    <location>
        <begin position="340"/>
        <end position="361"/>
    </location>
</feature>
<gene>
    <name evidence="6" type="ORF">MNOR_LOCUS15832</name>
</gene>
<evidence type="ECO:0000256" key="2">
    <source>
        <dbReference type="ARBA" id="ARBA00022679"/>
    </source>
</evidence>
<evidence type="ECO:0000313" key="6">
    <source>
        <dbReference type="EMBL" id="CAL4096792.1"/>
    </source>
</evidence>
<dbReference type="Proteomes" id="UP001497623">
    <property type="component" value="Unassembled WGS sequence"/>
</dbReference>
<dbReference type="PANTHER" id="PTHR10983:SF24">
    <property type="entry name" value="1-ACYLGLYCEROL-3-PHOSPHATE O-ACYLTRANSFERASE 3, ISOFORM E-RELATED"/>
    <property type="match status" value="1"/>
</dbReference>
<dbReference type="Pfam" id="PF01553">
    <property type="entry name" value="Acyltransferase"/>
    <property type="match status" value="1"/>
</dbReference>
<evidence type="ECO:0000256" key="4">
    <source>
        <dbReference type="SAM" id="Phobius"/>
    </source>
</evidence>
<evidence type="ECO:0000313" key="7">
    <source>
        <dbReference type="Proteomes" id="UP001497623"/>
    </source>
</evidence>
<evidence type="ECO:0000256" key="3">
    <source>
        <dbReference type="ARBA" id="ARBA00023315"/>
    </source>
</evidence>
<dbReference type="SMART" id="SM00563">
    <property type="entry name" value="PlsC"/>
    <property type="match status" value="1"/>
</dbReference>
<accession>A0AAV2QR59</accession>
<keyword evidence="4" id="KW-0812">Transmembrane</keyword>
<feature type="transmembrane region" description="Helical" evidence="4">
    <location>
        <begin position="12"/>
        <end position="34"/>
    </location>
</feature>
<feature type="transmembrane region" description="Helical" evidence="4">
    <location>
        <begin position="314"/>
        <end position="334"/>
    </location>
</feature>
<reference evidence="6 7" key="1">
    <citation type="submission" date="2024-05" db="EMBL/GenBank/DDBJ databases">
        <authorList>
            <person name="Wallberg A."/>
        </authorList>
    </citation>
    <scope>NUCLEOTIDE SEQUENCE [LARGE SCALE GENOMIC DNA]</scope>
</reference>
<dbReference type="SUPFAM" id="SSF69593">
    <property type="entry name" value="Glycerol-3-phosphate (1)-acyltransferase"/>
    <property type="match status" value="1"/>
</dbReference>
<keyword evidence="4" id="KW-0472">Membrane</keyword>
<dbReference type="Pfam" id="PF16076">
    <property type="entry name" value="Acyltransf_C"/>
    <property type="match status" value="1"/>
</dbReference>
<keyword evidence="2" id="KW-0808">Transferase</keyword>
<dbReference type="EMBL" id="CAXKWB010010101">
    <property type="protein sequence ID" value="CAL4096792.1"/>
    <property type="molecule type" value="Genomic_DNA"/>
</dbReference>
<evidence type="ECO:0000259" key="5">
    <source>
        <dbReference type="SMART" id="SM00563"/>
    </source>
</evidence>
<dbReference type="GO" id="GO:0003841">
    <property type="term" value="F:1-acylglycerol-3-phosphate O-acyltransferase activity"/>
    <property type="evidence" value="ECO:0007669"/>
    <property type="project" value="TreeGrafter"/>
</dbReference>
<dbReference type="InterPro" id="IPR032098">
    <property type="entry name" value="Acyltransf_C"/>
</dbReference>
<keyword evidence="4" id="KW-1133">Transmembrane helix</keyword>
<protein>
    <recommendedName>
        <fullName evidence="5">Phospholipid/glycerol acyltransferase domain-containing protein</fullName>
    </recommendedName>
</protein>
<feature type="transmembrane region" description="Helical" evidence="4">
    <location>
        <begin position="46"/>
        <end position="66"/>
    </location>
</feature>
<dbReference type="GO" id="GO:0012505">
    <property type="term" value="C:endomembrane system"/>
    <property type="evidence" value="ECO:0007669"/>
    <property type="project" value="TreeGrafter"/>
</dbReference>
<organism evidence="6 7">
    <name type="scientific">Meganyctiphanes norvegica</name>
    <name type="common">Northern krill</name>
    <name type="synonym">Thysanopoda norvegica</name>
    <dbReference type="NCBI Taxonomy" id="48144"/>
    <lineage>
        <taxon>Eukaryota</taxon>
        <taxon>Metazoa</taxon>
        <taxon>Ecdysozoa</taxon>
        <taxon>Arthropoda</taxon>
        <taxon>Crustacea</taxon>
        <taxon>Multicrustacea</taxon>
        <taxon>Malacostraca</taxon>
        <taxon>Eumalacostraca</taxon>
        <taxon>Eucarida</taxon>
        <taxon>Euphausiacea</taxon>
        <taxon>Euphausiidae</taxon>
        <taxon>Meganyctiphanes</taxon>
    </lineage>
</organism>
<dbReference type="CDD" id="cd07990">
    <property type="entry name" value="LPLAT_LCLAT1-like"/>
    <property type="match status" value="1"/>
</dbReference>